<keyword evidence="3" id="KW-1185">Reference proteome</keyword>
<reference evidence="2 3" key="1">
    <citation type="submission" date="2016-09" db="EMBL/GenBank/DDBJ databases">
        <authorList>
            <person name="Capua I."/>
            <person name="De Benedictis P."/>
            <person name="Joannis T."/>
            <person name="Lombin L.H."/>
            <person name="Cattoli G."/>
        </authorList>
    </citation>
    <scope>NUCLEOTIDE SEQUENCE [LARGE SCALE GENOMIC DNA]</scope>
    <source>
        <strain evidence="2 3">IMI 309357</strain>
    </source>
</reference>
<proteinExistence type="predicted"/>
<dbReference type="RefSeq" id="XP_022477627.1">
    <property type="nucleotide sequence ID" value="XM_022615882.1"/>
</dbReference>
<organism evidence="2 3">
    <name type="scientific">Colletotrichum orchidophilum</name>
    <dbReference type="NCBI Taxonomy" id="1209926"/>
    <lineage>
        <taxon>Eukaryota</taxon>
        <taxon>Fungi</taxon>
        <taxon>Dikarya</taxon>
        <taxon>Ascomycota</taxon>
        <taxon>Pezizomycotina</taxon>
        <taxon>Sordariomycetes</taxon>
        <taxon>Hypocreomycetidae</taxon>
        <taxon>Glomerellales</taxon>
        <taxon>Glomerellaceae</taxon>
        <taxon>Colletotrichum</taxon>
    </lineage>
</organism>
<comment type="caution">
    <text evidence="2">The sequence shown here is derived from an EMBL/GenBank/DDBJ whole genome shotgun (WGS) entry which is preliminary data.</text>
</comment>
<sequence>MRANSRSAPSVFPRVRRAPPDITADTTSSLPSRAAAWDSSALTPIPPAGSSSSSASAK</sequence>
<dbReference type="EMBL" id="MJBS01000027">
    <property type="protein sequence ID" value="OHF00484.1"/>
    <property type="molecule type" value="Genomic_DNA"/>
</dbReference>
<accession>A0A1G4BGH4</accession>
<name>A0A1G4BGH4_9PEZI</name>
<evidence type="ECO:0000313" key="2">
    <source>
        <dbReference type="EMBL" id="OHF00484.1"/>
    </source>
</evidence>
<protein>
    <submittedName>
        <fullName evidence="2">Uncharacterized protein</fullName>
    </submittedName>
</protein>
<feature type="region of interest" description="Disordered" evidence="1">
    <location>
        <begin position="1"/>
        <end position="58"/>
    </location>
</feature>
<evidence type="ECO:0000313" key="3">
    <source>
        <dbReference type="Proteomes" id="UP000176998"/>
    </source>
</evidence>
<dbReference type="AlphaFoldDB" id="A0A1G4BGH4"/>
<evidence type="ECO:0000256" key="1">
    <source>
        <dbReference type="SAM" id="MobiDB-lite"/>
    </source>
</evidence>
<dbReference type="Proteomes" id="UP000176998">
    <property type="component" value="Unassembled WGS sequence"/>
</dbReference>
<dbReference type="GeneID" id="34557392"/>
<gene>
    <name evidence="2" type="ORF">CORC01_04234</name>
</gene>